<dbReference type="RefSeq" id="YP_001425757.1">
    <property type="nucleotide sequence ID" value="NC_008603.1"/>
</dbReference>
<sequence length="152" mass="17287">MGLEDTDVFRKIGVDRGTILVLVLAQNNTRHFHIIIIDLLVDFSHLQVFLLITIDDTDEPGDVAILRVAHALQALFKHKRVLAIASNYDCHPGGVPIIWSERNPIDQPHSVEFREHNLRNVETKNKNTIDTNAPYCRHPNVPLKDISRNCRG</sequence>
<dbReference type="KEGG" id="vg:5470133"/>
<dbReference type="Proteomes" id="UP000204095">
    <property type="component" value="Segment"/>
</dbReference>
<dbReference type="EMBL" id="DQ890022">
    <property type="protein sequence ID" value="ABT15410.1"/>
    <property type="molecule type" value="Genomic_DNA"/>
</dbReference>
<evidence type="ECO:0000313" key="2">
    <source>
        <dbReference type="Proteomes" id="UP000204095"/>
    </source>
</evidence>
<accession>A7J6H9</accession>
<gene>
    <name evidence="1" type="primary">n125L</name>
    <name evidence="1" type="ORF">FR483_n125L</name>
</gene>
<protein>
    <submittedName>
        <fullName evidence="1">Uncharacterized protein n125L</fullName>
    </submittedName>
</protein>
<organism evidence="1 2">
    <name type="scientific">Paramecium bursaria Chlorella virus FR483</name>
    <name type="common">PBCV-FR483</name>
    <dbReference type="NCBI Taxonomy" id="399781"/>
    <lineage>
        <taxon>Viruses</taxon>
        <taxon>Varidnaviria</taxon>
        <taxon>Bamfordvirae</taxon>
        <taxon>Nucleocytoviricota</taxon>
        <taxon>Megaviricetes</taxon>
        <taxon>Algavirales</taxon>
        <taxon>Phycodnaviridae</taxon>
        <taxon>Chlorovirus</taxon>
        <taxon>Chlorovirus conductrix</taxon>
        <taxon>Paramecium bursaria Chlorella virus A1</taxon>
    </lineage>
</organism>
<dbReference type="GeneID" id="5470133"/>
<evidence type="ECO:0000313" key="1">
    <source>
        <dbReference type="EMBL" id="ABT15410.1"/>
    </source>
</evidence>
<reference evidence="1 2" key="1">
    <citation type="journal article" date="2007" name="Virology">
        <title>Sequence and annotation of the 314-kb MT325 and the 321-kb FR483 viruses that infect Chlorella Pbi.</title>
        <authorList>
            <person name="Fitzgerald L.A."/>
            <person name="Graves M.V."/>
            <person name="Li X."/>
            <person name="Feldblyum T."/>
            <person name="Hartigan J."/>
            <person name="Van Etten J.L."/>
        </authorList>
    </citation>
    <scope>NUCLEOTIDE SEQUENCE [LARGE SCALE GENOMIC DNA]</scope>
    <source>
        <strain evidence="1 2">FR483</strain>
    </source>
</reference>
<name>A7J6H9_PBCVF</name>
<proteinExistence type="predicted"/>
<organismHost>
    <name type="scientific">Paramecium bursaria</name>
    <dbReference type="NCBI Taxonomy" id="74790"/>
</organismHost>